<dbReference type="EMBL" id="JAJHUN010000010">
    <property type="protein sequence ID" value="KAJ4147643.1"/>
    <property type="molecule type" value="Genomic_DNA"/>
</dbReference>
<dbReference type="Proteomes" id="UP001144673">
    <property type="component" value="Chromosome 3"/>
</dbReference>
<feature type="region of interest" description="Disordered" evidence="1">
    <location>
        <begin position="107"/>
        <end position="126"/>
    </location>
</feature>
<sequence>MARGCIERTIRFAQIAIANLDAVLQGNASTNSVHNVLRAALDGIREQLPAVTDAFTSDMRNHVLDLAHCAQVDGTMRIREVREIVLAIKVSLETLLGNLTIVERSANPSASGSAAGSDLNADREDDPDEEWLMRLWAWTMEDSDRLGD</sequence>
<comment type="caution">
    <text evidence="2">The sequence shown here is derived from an EMBL/GenBank/DDBJ whole genome shotgun (WGS) entry which is preliminary data.</text>
</comment>
<dbReference type="AlphaFoldDB" id="A0A9W8Q6A8"/>
<gene>
    <name evidence="2" type="ORF">LMH87_002154</name>
</gene>
<dbReference type="GeneID" id="80889313"/>
<feature type="compositionally biased region" description="Low complexity" evidence="1">
    <location>
        <begin position="107"/>
        <end position="119"/>
    </location>
</feature>
<dbReference type="RefSeq" id="XP_056050584.1">
    <property type="nucleotide sequence ID" value="XM_056193559.1"/>
</dbReference>
<name>A0A9W8Q6A8_AKAMU</name>
<keyword evidence="3" id="KW-1185">Reference proteome</keyword>
<evidence type="ECO:0000313" key="3">
    <source>
        <dbReference type="Proteomes" id="UP001144673"/>
    </source>
</evidence>
<accession>A0A9W8Q6A8</accession>
<dbReference type="KEGG" id="amus:LMH87_002154"/>
<protein>
    <submittedName>
        <fullName evidence="2">Uncharacterized protein</fullName>
    </submittedName>
</protein>
<evidence type="ECO:0000313" key="2">
    <source>
        <dbReference type="EMBL" id="KAJ4147643.1"/>
    </source>
</evidence>
<evidence type="ECO:0000256" key="1">
    <source>
        <dbReference type="SAM" id="MobiDB-lite"/>
    </source>
</evidence>
<reference evidence="2" key="1">
    <citation type="journal article" date="2023" name="Access Microbiol">
        <title>De-novo genome assembly for Akanthomyces muscarius, a biocontrol agent of insect agricultural pests.</title>
        <authorList>
            <person name="Erdos Z."/>
            <person name="Studholme D.J."/>
            <person name="Raymond B."/>
            <person name="Sharma M."/>
        </authorList>
    </citation>
    <scope>NUCLEOTIDE SEQUENCE</scope>
    <source>
        <strain evidence="2">Ve6</strain>
    </source>
</reference>
<organism evidence="2 3">
    <name type="scientific">Akanthomyces muscarius</name>
    <name type="common">Entomopathogenic fungus</name>
    <name type="synonym">Lecanicillium muscarium</name>
    <dbReference type="NCBI Taxonomy" id="2231603"/>
    <lineage>
        <taxon>Eukaryota</taxon>
        <taxon>Fungi</taxon>
        <taxon>Dikarya</taxon>
        <taxon>Ascomycota</taxon>
        <taxon>Pezizomycotina</taxon>
        <taxon>Sordariomycetes</taxon>
        <taxon>Hypocreomycetidae</taxon>
        <taxon>Hypocreales</taxon>
        <taxon>Cordycipitaceae</taxon>
        <taxon>Akanthomyces</taxon>
    </lineage>
</organism>
<proteinExistence type="predicted"/>